<organism evidence="6 7">
    <name type="scientific">Theileria orientalis</name>
    <dbReference type="NCBI Taxonomy" id="68886"/>
    <lineage>
        <taxon>Eukaryota</taxon>
        <taxon>Sar</taxon>
        <taxon>Alveolata</taxon>
        <taxon>Apicomplexa</taxon>
        <taxon>Aconoidasida</taxon>
        <taxon>Piroplasmida</taxon>
        <taxon>Theileriidae</taxon>
        <taxon>Theileria</taxon>
    </lineage>
</organism>
<feature type="transmembrane region" description="Helical" evidence="5">
    <location>
        <begin position="113"/>
        <end position="134"/>
    </location>
</feature>
<evidence type="ECO:0000256" key="1">
    <source>
        <dbReference type="ARBA" id="ARBA00004141"/>
    </source>
</evidence>
<keyword evidence="4 5" id="KW-0472">Membrane</keyword>
<evidence type="ECO:0000256" key="5">
    <source>
        <dbReference type="RuleBase" id="RU004379"/>
    </source>
</evidence>
<dbReference type="PANTHER" id="PTHR23291:SF47">
    <property type="entry name" value="TRANSMEMBRANE BAX INHIBITOR MOTIF CONTAINING 7"/>
    <property type="match status" value="1"/>
</dbReference>
<dbReference type="Proteomes" id="UP000244811">
    <property type="component" value="Chromosome 1"/>
</dbReference>
<dbReference type="GO" id="GO:0016020">
    <property type="term" value="C:membrane"/>
    <property type="evidence" value="ECO:0007669"/>
    <property type="project" value="UniProtKB-SubCell"/>
</dbReference>
<dbReference type="AlphaFoldDB" id="A0A976M9N3"/>
<feature type="transmembrane region" description="Helical" evidence="5">
    <location>
        <begin position="232"/>
        <end position="251"/>
    </location>
</feature>
<evidence type="ECO:0000256" key="3">
    <source>
        <dbReference type="ARBA" id="ARBA00022989"/>
    </source>
</evidence>
<name>A0A976M9N3_THEOR</name>
<dbReference type="PANTHER" id="PTHR23291">
    <property type="entry name" value="BAX INHIBITOR-RELATED"/>
    <property type="match status" value="1"/>
</dbReference>
<evidence type="ECO:0000256" key="4">
    <source>
        <dbReference type="ARBA" id="ARBA00023136"/>
    </source>
</evidence>
<keyword evidence="3 5" id="KW-1133">Transmembrane helix</keyword>
<proteinExistence type="inferred from homology"/>
<reference evidence="6" key="1">
    <citation type="submission" date="2022-07" db="EMBL/GenBank/DDBJ databases">
        <title>Evaluation of T. orientalis genome assembly methods using nanopore sequencing and analysis of variation between genomes.</title>
        <authorList>
            <person name="Yam J."/>
            <person name="Micallef M.L."/>
            <person name="Liu M."/>
            <person name="Djordjevic S.P."/>
            <person name="Bogema D.R."/>
            <person name="Jenkins C."/>
        </authorList>
    </citation>
    <scope>NUCLEOTIDE SEQUENCE</scope>
    <source>
        <strain evidence="6">Goon Nure</strain>
    </source>
</reference>
<feature type="transmembrane region" description="Helical" evidence="5">
    <location>
        <begin position="141"/>
        <end position="160"/>
    </location>
</feature>
<keyword evidence="2 5" id="KW-0812">Transmembrane</keyword>
<feature type="transmembrane region" description="Helical" evidence="5">
    <location>
        <begin position="197"/>
        <end position="220"/>
    </location>
</feature>
<dbReference type="EMBL" id="CP056069">
    <property type="protein sequence ID" value="UKK00373.2"/>
    <property type="molecule type" value="Genomic_DNA"/>
</dbReference>
<comment type="subcellular location">
    <subcellularLocation>
        <location evidence="1">Membrane</location>
        <topology evidence="1">Multi-pass membrane protein</topology>
    </subcellularLocation>
</comment>
<sequence length="256" mass="28801">MAEIATDPKVEVCQCGSKCEFCDPENQKEVVDEFELTENTPTYIRHNFIRKVFTIVLCQLMFAFGVMLICYNIKAAKMFFTKYIFVSYGVTMLYLISLLIIGCFPGVTRDSTVSTVCLLYFTPLASIMLTGYCCAFSSKEIGIAMGISLVLVASLIAFSFQTKYDFTNWVCTLAFATLQFLMTVGICGLMRSKAKHIIFSAIGSVLFSIWIIVDVQMIIGGNHVVQFTVDEYLFASMSLFTDIVTVFMDILRMVHF</sequence>
<feature type="transmembrane region" description="Helical" evidence="5">
    <location>
        <begin position="166"/>
        <end position="190"/>
    </location>
</feature>
<evidence type="ECO:0000256" key="2">
    <source>
        <dbReference type="ARBA" id="ARBA00022692"/>
    </source>
</evidence>
<accession>A0A976M9N3</accession>
<evidence type="ECO:0000313" key="6">
    <source>
        <dbReference type="EMBL" id="UKK00373.2"/>
    </source>
</evidence>
<dbReference type="InterPro" id="IPR006214">
    <property type="entry name" value="Bax_inhibitor_1-related"/>
</dbReference>
<feature type="transmembrane region" description="Helical" evidence="5">
    <location>
        <begin position="52"/>
        <end position="71"/>
    </location>
</feature>
<dbReference type="Pfam" id="PF01027">
    <property type="entry name" value="Bax1-I"/>
    <property type="match status" value="1"/>
</dbReference>
<protein>
    <submittedName>
        <fullName evidence="6">Uncharacterized protein</fullName>
    </submittedName>
</protein>
<evidence type="ECO:0000313" key="7">
    <source>
        <dbReference type="Proteomes" id="UP000244811"/>
    </source>
</evidence>
<comment type="similarity">
    <text evidence="5">Belongs to the BI1 family.</text>
</comment>
<feature type="transmembrane region" description="Helical" evidence="5">
    <location>
        <begin position="83"/>
        <end position="107"/>
    </location>
</feature>
<gene>
    <name evidence="6" type="ORF">MACK_000445</name>
</gene>